<protein>
    <submittedName>
        <fullName evidence="1">Uncharacterized protein</fullName>
    </submittedName>
</protein>
<sequence>MVGFENGAESAKRVVRLARVASRRMRRLGVRDFGLEHVGRCGSTRKPKNLARNFYTQVVKDARIIPVKISKVPLRVRVTKPKVREINMLYPVVTLSSWVTYLLRSCPKYVLGGYGLDQPEQYRSLFRQYWQRYKHVDPHHPVYRFFEEDDWGQVVPWCLHGDEGRGLAKVPLLVTAFQFVIPVLGDQHTSISGHSFSTRFASTFIPARMYAKNDATYRDYHEVVARDCDQLFFDGLTFDSDDGSDTFYFGFCGLKGDWPYVRKAAGLVTGFKSSRMCHFCDDKEWWKLGRFSSLHAYNGCDLNGPLPWKAETSPLRWIPGADNPSVCRVDLAHTFAMGFGKDFSAGALIALCHIGMFGGGSIPTKLERAYARFREWVHTAKETCKISEFSLKVFKVSSLQYFPVLAGQGHDCIVVCKWISELLSAASRDDVEDGERVIFDLVKWTADSANGFYRGLYKHGVWIPRDDVPVLCAHGWGITEGYQALARACRDRRWKLLRLRPKCHMHEHIVRDLQLQIEDPTSHHAINPNCWICWQDEDYIGKVSRISRRTHPLTVAKRTFVRVLMKYKRLLR</sequence>
<evidence type="ECO:0000313" key="3">
    <source>
        <dbReference type="Proteomes" id="UP001152797"/>
    </source>
</evidence>
<gene>
    <name evidence="1" type="ORF">C1SCF055_LOCUS13148</name>
</gene>
<name>A0A9P1FRR1_9DINO</name>
<organism evidence="1">
    <name type="scientific">Cladocopium goreaui</name>
    <dbReference type="NCBI Taxonomy" id="2562237"/>
    <lineage>
        <taxon>Eukaryota</taxon>
        <taxon>Sar</taxon>
        <taxon>Alveolata</taxon>
        <taxon>Dinophyceae</taxon>
        <taxon>Suessiales</taxon>
        <taxon>Symbiodiniaceae</taxon>
        <taxon>Cladocopium</taxon>
    </lineage>
</organism>
<dbReference type="Proteomes" id="UP001152797">
    <property type="component" value="Unassembled WGS sequence"/>
</dbReference>
<dbReference type="EMBL" id="CAMXCT010001013">
    <property type="protein sequence ID" value="CAI3985731.1"/>
    <property type="molecule type" value="Genomic_DNA"/>
</dbReference>
<proteinExistence type="predicted"/>
<dbReference type="EMBL" id="CAMXCT020001013">
    <property type="protein sequence ID" value="CAL1139106.1"/>
    <property type="molecule type" value="Genomic_DNA"/>
</dbReference>
<reference evidence="2 3" key="2">
    <citation type="submission" date="2024-05" db="EMBL/GenBank/DDBJ databases">
        <authorList>
            <person name="Chen Y."/>
            <person name="Shah S."/>
            <person name="Dougan E. K."/>
            <person name="Thang M."/>
            <person name="Chan C."/>
        </authorList>
    </citation>
    <scope>NUCLEOTIDE SEQUENCE [LARGE SCALE GENOMIC DNA]</scope>
</reference>
<evidence type="ECO:0000313" key="2">
    <source>
        <dbReference type="EMBL" id="CAL4773043.1"/>
    </source>
</evidence>
<comment type="caution">
    <text evidence="1">The sequence shown here is derived from an EMBL/GenBank/DDBJ whole genome shotgun (WGS) entry which is preliminary data.</text>
</comment>
<dbReference type="AlphaFoldDB" id="A0A9P1FRR1"/>
<dbReference type="OrthoDB" id="438707at2759"/>
<dbReference type="EMBL" id="CAMXCT030001013">
    <property type="protein sequence ID" value="CAL4773043.1"/>
    <property type="molecule type" value="Genomic_DNA"/>
</dbReference>
<reference evidence="1" key="1">
    <citation type="submission" date="2022-10" db="EMBL/GenBank/DDBJ databases">
        <authorList>
            <person name="Chen Y."/>
            <person name="Dougan E. K."/>
            <person name="Chan C."/>
            <person name="Rhodes N."/>
            <person name="Thang M."/>
        </authorList>
    </citation>
    <scope>NUCLEOTIDE SEQUENCE</scope>
</reference>
<accession>A0A9P1FRR1</accession>
<evidence type="ECO:0000313" key="1">
    <source>
        <dbReference type="EMBL" id="CAI3985731.1"/>
    </source>
</evidence>
<keyword evidence="3" id="KW-1185">Reference proteome</keyword>